<evidence type="ECO:0000256" key="1">
    <source>
        <dbReference type="SAM" id="MobiDB-lite"/>
    </source>
</evidence>
<protein>
    <submittedName>
        <fullName evidence="3">Uncharacterized protein</fullName>
    </submittedName>
</protein>
<organism evidence="3 4">
    <name type="scientific">Littorina saxatilis</name>
    <dbReference type="NCBI Taxonomy" id="31220"/>
    <lineage>
        <taxon>Eukaryota</taxon>
        <taxon>Metazoa</taxon>
        <taxon>Spiralia</taxon>
        <taxon>Lophotrochozoa</taxon>
        <taxon>Mollusca</taxon>
        <taxon>Gastropoda</taxon>
        <taxon>Caenogastropoda</taxon>
        <taxon>Littorinimorpha</taxon>
        <taxon>Littorinoidea</taxon>
        <taxon>Littorinidae</taxon>
        <taxon>Littorina</taxon>
    </lineage>
</organism>
<evidence type="ECO:0000313" key="3">
    <source>
        <dbReference type="EMBL" id="KAK7090008.1"/>
    </source>
</evidence>
<accession>A0AAN9AN63</accession>
<reference evidence="3 4" key="1">
    <citation type="submission" date="2024-02" db="EMBL/GenBank/DDBJ databases">
        <title>Chromosome-scale genome assembly of the rough periwinkle Littorina saxatilis.</title>
        <authorList>
            <person name="De Jode A."/>
            <person name="Faria R."/>
            <person name="Formenti G."/>
            <person name="Sims Y."/>
            <person name="Smith T.P."/>
            <person name="Tracey A."/>
            <person name="Wood J.M.D."/>
            <person name="Zagrodzka Z.B."/>
            <person name="Johannesson K."/>
            <person name="Butlin R.K."/>
            <person name="Leder E.H."/>
        </authorList>
    </citation>
    <scope>NUCLEOTIDE SEQUENCE [LARGE SCALE GENOMIC DNA]</scope>
    <source>
        <strain evidence="3">Snail1</strain>
        <tissue evidence="3">Muscle</tissue>
    </source>
</reference>
<sequence>MSMTVVLVLAFACVAGGANPRDKRLLNTLGNTVNTLGQTVGDLLQSVLDLVRNIVASLAAALSGADNANLSGTIAEAALNLVNSVRLSDLGAAVRAISREVPQLDIKLLITAVAWDLPDANVAFFLRDVADLLNVQDLGKVLAQLRVKVSVLTLVGLIEDLSVLIRTSTIELLVAVIQNIPLNELTSFVTAVSLRLPNIDLDVLVSTALRVTMELLGLPFPRVTVADPATTRRVEATTMTTPSMEDEIPTTSSPGEEDQATPGPMF</sequence>
<dbReference type="AlphaFoldDB" id="A0AAN9AN63"/>
<feature type="region of interest" description="Disordered" evidence="1">
    <location>
        <begin position="235"/>
        <end position="266"/>
    </location>
</feature>
<dbReference type="Proteomes" id="UP001374579">
    <property type="component" value="Unassembled WGS sequence"/>
</dbReference>
<evidence type="ECO:0000313" key="4">
    <source>
        <dbReference type="Proteomes" id="UP001374579"/>
    </source>
</evidence>
<evidence type="ECO:0000256" key="2">
    <source>
        <dbReference type="SAM" id="SignalP"/>
    </source>
</evidence>
<keyword evidence="4" id="KW-1185">Reference proteome</keyword>
<dbReference type="EMBL" id="JBAMIC010000024">
    <property type="protein sequence ID" value="KAK7090008.1"/>
    <property type="molecule type" value="Genomic_DNA"/>
</dbReference>
<keyword evidence="2" id="KW-0732">Signal</keyword>
<comment type="caution">
    <text evidence="3">The sequence shown here is derived from an EMBL/GenBank/DDBJ whole genome shotgun (WGS) entry which is preliminary data.</text>
</comment>
<feature type="chain" id="PRO_5043021785" evidence="2">
    <location>
        <begin position="18"/>
        <end position="266"/>
    </location>
</feature>
<proteinExistence type="predicted"/>
<gene>
    <name evidence="3" type="ORF">V1264_009869</name>
</gene>
<name>A0AAN9AN63_9CAEN</name>
<feature type="signal peptide" evidence="2">
    <location>
        <begin position="1"/>
        <end position="17"/>
    </location>
</feature>